<gene>
    <name evidence="2" type="ORF">R1flu_021947</name>
</gene>
<keyword evidence="3" id="KW-1185">Reference proteome</keyword>
<feature type="compositionally biased region" description="Basic residues" evidence="1">
    <location>
        <begin position="16"/>
        <end position="32"/>
    </location>
</feature>
<accession>A0ABD1ZQV9</accession>
<sequence>MLVPRRPGPHVTPSKSTRKPSCRHPYRKHSKITRVEAETNQEAEPEQEGRRRRTRQLKKGNREMEKDYTNDCAPKTQLRSTVRHRS</sequence>
<dbReference type="Proteomes" id="UP001605036">
    <property type="component" value="Unassembled WGS sequence"/>
</dbReference>
<feature type="region of interest" description="Disordered" evidence="1">
    <location>
        <begin position="1"/>
        <end position="86"/>
    </location>
</feature>
<protein>
    <submittedName>
        <fullName evidence="2">Uncharacterized protein</fullName>
    </submittedName>
</protein>
<feature type="compositionally biased region" description="Basic and acidic residues" evidence="1">
    <location>
        <begin position="60"/>
        <end position="69"/>
    </location>
</feature>
<evidence type="ECO:0000256" key="1">
    <source>
        <dbReference type="SAM" id="MobiDB-lite"/>
    </source>
</evidence>
<evidence type="ECO:0000313" key="3">
    <source>
        <dbReference type="Proteomes" id="UP001605036"/>
    </source>
</evidence>
<dbReference type="EMBL" id="JBHFFA010000001">
    <property type="protein sequence ID" value="KAL2653819.1"/>
    <property type="molecule type" value="Genomic_DNA"/>
</dbReference>
<feature type="compositionally biased region" description="Basic residues" evidence="1">
    <location>
        <begin position="50"/>
        <end position="59"/>
    </location>
</feature>
<organism evidence="2 3">
    <name type="scientific">Riccia fluitans</name>
    <dbReference type="NCBI Taxonomy" id="41844"/>
    <lineage>
        <taxon>Eukaryota</taxon>
        <taxon>Viridiplantae</taxon>
        <taxon>Streptophyta</taxon>
        <taxon>Embryophyta</taxon>
        <taxon>Marchantiophyta</taxon>
        <taxon>Marchantiopsida</taxon>
        <taxon>Marchantiidae</taxon>
        <taxon>Marchantiales</taxon>
        <taxon>Ricciaceae</taxon>
        <taxon>Riccia</taxon>
    </lineage>
</organism>
<dbReference type="AlphaFoldDB" id="A0ABD1ZQV9"/>
<name>A0ABD1ZQV9_9MARC</name>
<proteinExistence type="predicted"/>
<evidence type="ECO:0000313" key="2">
    <source>
        <dbReference type="EMBL" id="KAL2653819.1"/>
    </source>
</evidence>
<comment type="caution">
    <text evidence="2">The sequence shown here is derived from an EMBL/GenBank/DDBJ whole genome shotgun (WGS) entry which is preliminary data.</text>
</comment>
<reference evidence="2 3" key="1">
    <citation type="submission" date="2024-09" db="EMBL/GenBank/DDBJ databases">
        <title>Chromosome-scale assembly of Riccia fluitans.</title>
        <authorList>
            <person name="Paukszto L."/>
            <person name="Sawicki J."/>
            <person name="Karawczyk K."/>
            <person name="Piernik-Szablinska J."/>
            <person name="Szczecinska M."/>
            <person name="Mazdziarz M."/>
        </authorList>
    </citation>
    <scope>NUCLEOTIDE SEQUENCE [LARGE SCALE GENOMIC DNA]</scope>
    <source>
        <strain evidence="2">Rf_01</strain>
        <tissue evidence="2">Aerial parts of the thallus</tissue>
    </source>
</reference>